<dbReference type="AlphaFoldDB" id="A0A226H2F9"/>
<gene>
    <name evidence="3" type="ORF">B0A66_15760</name>
</gene>
<evidence type="ECO:0000313" key="3">
    <source>
        <dbReference type="EMBL" id="OXA88392.1"/>
    </source>
</evidence>
<dbReference type="EMBL" id="MUGW01000032">
    <property type="protein sequence ID" value="OXA88392.1"/>
    <property type="molecule type" value="Genomic_DNA"/>
</dbReference>
<dbReference type="SUPFAM" id="SSF160574">
    <property type="entry name" value="BT0923-like"/>
    <property type="match status" value="1"/>
</dbReference>
<evidence type="ECO:0000256" key="1">
    <source>
        <dbReference type="SAM" id="SignalP"/>
    </source>
</evidence>
<dbReference type="RefSeq" id="WP_089050812.1">
    <property type="nucleotide sequence ID" value="NZ_FXTV01000013.1"/>
</dbReference>
<reference evidence="3 4" key="1">
    <citation type="submission" date="2016-11" db="EMBL/GenBank/DDBJ databases">
        <title>Whole genomes of Flavobacteriaceae.</title>
        <authorList>
            <person name="Stine C."/>
            <person name="Li C."/>
            <person name="Tadesse D."/>
        </authorList>
    </citation>
    <scope>NUCLEOTIDE SEQUENCE [LARGE SCALE GENOMIC DNA]</scope>
    <source>
        <strain evidence="3 4">DSM 18292</strain>
    </source>
</reference>
<evidence type="ECO:0000313" key="4">
    <source>
        <dbReference type="Proteomes" id="UP000198345"/>
    </source>
</evidence>
<name>A0A226H2F9_9FLAO</name>
<feature type="chain" id="PRO_5012850215" description="Putative beta-lactamase-inhibitor-like PepSY-like domain-containing protein" evidence="1">
    <location>
        <begin position="21"/>
        <end position="146"/>
    </location>
</feature>
<organism evidence="3 4">
    <name type="scientific">Flavobacterium hercynium</name>
    <dbReference type="NCBI Taxonomy" id="387094"/>
    <lineage>
        <taxon>Bacteria</taxon>
        <taxon>Pseudomonadati</taxon>
        <taxon>Bacteroidota</taxon>
        <taxon>Flavobacteriia</taxon>
        <taxon>Flavobacteriales</taxon>
        <taxon>Flavobacteriaceae</taxon>
        <taxon>Flavobacterium</taxon>
    </lineage>
</organism>
<evidence type="ECO:0000259" key="2">
    <source>
        <dbReference type="Pfam" id="PF11396"/>
    </source>
</evidence>
<proteinExistence type="predicted"/>
<keyword evidence="1" id="KW-0732">Signal</keyword>
<comment type="caution">
    <text evidence="3">The sequence shown here is derived from an EMBL/GenBank/DDBJ whole genome shotgun (WGS) entry which is preliminary data.</text>
</comment>
<dbReference type="Pfam" id="PF11396">
    <property type="entry name" value="PepSY_like"/>
    <property type="match status" value="1"/>
</dbReference>
<feature type="domain" description="Putative beta-lactamase-inhibitor-like PepSY-like" evidence="2">
    <location>
        <begin position="59"/>
        <end position="140"/>
    </location>
</feature>
<protein>
    <recommendedName>
        <fullName evidence="2">Putative beta-lactamase-inhibitor-like PepSY-like domain-containing protein</fullName>
    </recommendedName>
</protein>
<dbReference type="InterPro" id="IPR021533">
    <property type="entry name" value="PepSY-like"/>
</dbReference>
<keyword evidence="4" id="KW-1185">Reference proteome</keyword>
<accession>A0A226H2F9</accession>
<feature type="signal peptide" evidence="1">
    <location>
        <begin position="1"/>
        <end position="20"/>
    </location>
</feature>
<dbReference type="Gene3D" id="3.40.1420.30">
    <property type="match status" value="1"/>
</dbReference>
<sequence length="146" mass="16766">MKTKIIVAAFLLVLGTSANAQKNIELKDLPKASQDFLQQYFSNTTIDVVKKDAEHGEKGYEVKLKDGTEIEFWKDGSYREVDGHDKPIPTAFLPQWLNDYVTQHHPYEKVTHIDYGHKDVDVDLTNNIDLEFTKDGKVLKDKKDKD</sequence>
<dbReference type="Proteomes" id="UP000198345">
    <property type="component" value="Unassembled WGS sequence"/>
</dbReference>
<dbReference type="OrthoDB" id="710080at2"/>